<dbReference type="GO" id="GO:0003676">
    <property type="term" value="F:nucleic acid binding"/>
    <property type="evidence" value="ECO:0007669"/>
    <property type="project" value="InterPro"/>
</dbReference>
<dbReference type="PANTHER" id="PTHR37984">
    <property type="entry name" value="PROTEIN CBG26694"/>
    <property type="match status" value="1"/>
</dbReference>
<feature type="domain" description="Integrase p58-like C-terminal" evidence="1">
    <location>
        <begin position="129"/>
        <end position="169"/>
    </location>
</feature>
<reference evidence="2" key="1">
    <citation type="journal article" date="2017" name="Parasit. Vectors">
        <title>Sialotranscriptomics of Rhipicephalus zambeziensis reveals intricate expression profiles of secretory proteins and suggests tight temporal transcriptional regulation during blood-feeding.</title>
        <authorList>
            <person name="de Castro M.H."/>
            <person name="de Klerk D."/>
            <person name="Pienaar R."/>
            <person name="Rees D.J.G."/>
            <person name="Mans B.J."/>
        </authorList>
    </citation>
    <scope>NUCLEOTIDE SEQUENCE</scope>
    <source>
        <tissue evidence="2">Salivary glands</tissue>
    </source>
</reference>
<dbReference type="PANTHER" id="PTHR37984:SF5">
    <property type="entry name" value="PROTEIN NYNRIN-LIKE"/>
    <property type="match status" value="1"/>
</dbReference>
<sequence>MLAMYVDVEHKTWDAILPYVTFAYNTAVQETTQMTPYKLVYGRSPATTLDAMLPNVTDEENIDVTTYLQRAEEARQLARLRIKNQQTTDSRRYNLRRRFVEYQPGDRVWVWTPMRRRGLCEKLLRRYFGPYKVLRRLGALDYEVVPDGTTNSQHRRARTEVVHVVRLKPYYAR</sequence>
<evidence type="ECO:0000259" key="1">
    <source>
        <dbReference type="Pfam" id="PF22938"/>
    </source>
</evidence>
<evidence type="ECO:0000313" key="2">
    <source>
        <dbReference type="EMBL" id="MAA23570.1"/>
    </source>
</evidence>
<name>A0A224Z9Z7_9ACAR</name>
<dbReference type="InterPro" id="IPR054465">
    <property type="entry name" value="Integrase_p58-like_C"/>
</dbReference>
<dbReference type="InterPro" id="IPR050951">
    <property type="entry name" value="Retrovirus_Pol_polyprotein"/>
</dbReference>
<proteinExistence type="predicted"/>
<organism evidence="2">
    <name type="scientific">Rhipicephalus zambeziensis</name>
    <dbReference type="NCBI Taxonomy" id="60191"/>
    <lineage>
        <taxon>Eukaryota</taxon>
        <taxon>Metazoa</taxon>
        <taxon>Ecdysozoa</taxon>
        <taxon>Arthropoda</taxon>
        <taxon>Chelicerata</taxon>
        <taxon>Arachnida</taxon>
        <taxon>Acari</taxon>
        <taxon>Parasitiformes</taxon>
        <taxon>Ixodida</taxon>
        <taxon>Ixodoidea</taxon>
        <taxon>Ixodidae</taxon>
        <taxon>Rhipicephalinae</taxon>
        <taxon>Rhipicephalus</taxon>
        <taxon>Rhipicephalus</taxon>
    </lineage>
</organism>
<dbReference type="InterPro" id="IPR036397">
    <property type="entry name" value="RNaseH_sf"/>
</dbReference>
<dbReference type="Pfam" id="PF22938">
    <property type="entry name" value="Integrase_p58_C"/>
    <property type="match status" value="1"/>
</dbReference>
<protein>
    <submittedName>
        <fullName evidence="2">Tick transposon</fullName>
    </submittedName>
</protein>
<accession>A0A224Z9Z7</accession>
<dbReference type="EMBL" id="GFPF01012424">
    <property type="protein sequence ID" value="MAA23570.1"/>
    <property type="molecule type" value="Transcribed_RNA"/>
</dbReference>
<dbReference type="AlphaFoldDB" id="A0A224Z9Z7"/>
<dbReference type="Gene3D" id="3.30.420.10">
    <property type="entry name" value="Ribonuclease H-like superfamily/Ribonuclease H"/>
    <property type="match status" value="1"/>
</dbReference>